<accession>A0ABP7SJI5</accession>
<proteinExistence type="predicted"/>
<dbReference type="Proteomes" id="UP001501353">
    <property type="component" value="Unassembled WGS sequence"/>
</dbReference>
<reference evidence="2" key="1">
    <citation type="journal article" date="2019" name="Int. J. Syst. Evol. Microbiol.">
        <title>The Global Catalogue of Microorganisms (GCM) 10K type strain sequencing project: providing services to taxonomists for standard genome sequencing and annotation.</title>
        <authorList>
            <consortium name="The Broad Institute Genomics Platform"/>
            <consortium name="The Broad Institute Genome Sequencing Center for Infectious Disease"/>
            <person name="Wu L."/>
            <person name="Ma J."/>
        </authorList>
    </citation>
    <scope>NUCLEOTIDE SEQUENCE [LARGE SCALE GENOMIC DNA]</scope>
    <source>
        <strain evidence="2">JCM 16673</strain>
    </source>
</reference>
<dbReference type="InterPro" id="IPR016631">
    <property type="entry name" value="Regulatory_RpfE"/>
</dbReference>
<dbReference type="EMBL" id="BAAAZE010000001">
    <property type="protein sequence ID" value="GAA4012310.1"/>
    <property type="molecule type" value="Genomic_DNA"/>
</dbReference>
<comment type="caution">
    <text evidence="1">The sequence shown here is derived from an EMBL/GenBank/DDBJ whole genome shotgun (WGS) entry which is preliminary data.</text>
</comment>
<evidence type="ECO:0000313" key="1">
    <source>
        <dbReference type="EMBL" id="GAA4012310.1"/>
    </source>
</evidence>
<evidence type="ECO:0000313" key="2">
    <source>
        <dbReference type="Proteomes" id="UP001501353"/>
    </source>
</evidence>
<name>A0ABP7SJI5_9BURK</name>
<evidence type="ECO:0008006" key="3">
    <source>
        <dbReference type="Google" id="ProtNLM"/>
    </source>
</evidence>
<keyword evidence="2" id="KW-1185">Reference proteome</keyword>
<sequence length="322" mass="35922">MQTPALAVLLARSQAAATQRHDAFARALPHERWLARAIGLSPDDSRDTSAPLALQAMHQRAITPESGVWFLLNPVHIHIARDHLVLTDPRRLALSDADAHTLFALAAPLFEEIGQQLVYGDAGTWFLRADGWSTLQTSTPDATCGHNIDIWMPKGPAERDWRKVQNEIQMHWHDNAVNRARESVGLNPVNSLWLWGGAQAGQRMTTTEYTAGFNLGNWRSDTMKHGANATLADIIATHTPRGLLMLDALIEPALGEDLSEWLLRFNELEATWFAPLLQALKDKSLTSCRLILTHGSAIREYSVSRTTLRKFWLKPSLKGLLQ</sequence>
<dbReference type="PIRSF" id="PIRSF015283">
    <property type="entry name" value="Regulatory_RpfE"/>
    <property type="match status" value="1"/>
</dbReference>
<organism evidence="1 2">
    <name type="scientific">Actimicrobium antarcticum</name>
    <dbReference type="NCBI Taxonomy" id="1051899"/>
    <lineage>
        <taxon>Bacteria</taxon>
        <taxon>Pseudomonadati</taxon>
        <taxon>Pseudomonadota</taxon>
        <taxon>Betaproteobacteria</taxon>
        <taxon>Burkholderiales</taxon>
        <taxon>Oxalobacteraceae</taxon>
        <taxon>Actimicrobium</taxon>
    </lineage>
</organism>
<gene>
    <name evidence="1" type="ORF">GCM10022212_02380</name>
</gene>
<protein>
    <recommendedName>
        <fullName evidence="3">Regulatory protein, RpfE type</fullName>
    </recommendedName>
</protein>